<dbReference type="Proteomes" id="UP001186041">
    <property type="component" value="Unassembled WGS sequence"/>
</dbReference>
<evidence type="ECO:0000313" key="2">
    <source>
        <dbReference type="Proteomes" id="UP001186041"/>
    </source>
</evidence>
<dbReference type="EMBL" id="JAWLVV010000043">
    <property type="protein sequence ID" value="MDV7294583.1"/>
    <property type="molecule type" value="Genomic_DNA"/>
</dbReference>
<evidence type="ECO:0000313" key="1">
    <source>
        <dbReference type="EMBL" id="MDV7294583.1"/>
    </source>
</evidence>
<accession>A0AAE5AFG7</accession>
<organism evidence="1 2">
    <name type="scientific">Mycolicibacterium fortuitum</name>
    <name type="common">Mycobacterium fortuitum</name>
    <dbReference type="NCBI Taxonomy" id="1766"/>
    <lineage>
        <taxon>Bacteria</taxon>
        <taxon>Bacillati</taxon>
        <taxon>Actinomycetota</taxon>
        <taxon>Actinomycetes</taxon>
        <taxon>Mycobacteriales</taxon>
        <taxon>Mycobacteriaceae</taxon>
        <taxon>Mycolicibacterium</taxon>
    </lineage>
</organism>
<dbReference type="AlphaFoldDB" id="A0AAE5AFG7"/>
<protein>
    <submittedName>
        <fullName evidence="1">Uncharacterized protein</fullName>
    </submittedName>
</protein>
<dbReference type="RefSeq" id="WP_317722673.1">
    <property type="nucleotide sequence ID" value="NZ_JAWLVK010000041.1"/>
</dbReference>
<comment type="caution">
    <text evidence="1">The sequence shown here is derived from an EMBL/GenBank/DDBJ whole genome shotgun (WGS) entry which is preliminary data.</text>
</comment>
<gene>
    <name evidence="1" type="ORF">R4485_30940</name>
</gene>
<name>A0AAE5AFG7_MYCFO</name>
<proteinExistence type="predicted"/>
<sequence length="116" mass="12545">MIFHDRVGIVCKTKETSASAVTETFNGTVPAIVVPLSSSQLVYASGATATNTRYQVIIKPFSYVIPLNASSTVPSVAGANQILFTYGGHPSLLLEGKVERHLFRGRLHHYEAIVKT</sequence>
<reference evidence="1" key="1">
    <citation type="submission" date="2023-10" db="EMBL/GenBank/DDBJ databases">
        <title>Mycolicibacterium fortuitum clinical isolates causing pulmonary infections in humans.</title>
        <authorList>
            <person name="Mejia-Ponce P.M."/>
            <person name="Zenteno-Cuevas R."/>
            <person name="Licona-Cassani C."/>
        </authorList>
    </citation>
    <scope>NUCLEOTIDE SEQUENCE</scope>
    <source>
        <strain evidence="1">M8</strain>
    </source>
</reference>